<comment type="caution">
    <text evidence="1">The sequence shown here is derived from an EMBL/GenBank/DDBJ whole genome shotgun (WGS) entry which is preliminary data.</text>
</comment>
<proteinExistence type="predicted"/>
<keyword evidence="2" id="KW-1185">Reference proteome</keyword>
<organism evidence="1 2">
    <name type="scientific">Pontibacter arcticus</name>
    <dbReference type="NCBI Taxonomy" id="2080288"/>
    <lineage>
        <taxon>Bacteria</taxon>
        <taxon>Pseudomonadati</taxon>
        <taxon>Bacteroidota</taxon>
        <taxon>Cytophagia</taxon>
        <taxon>Cytophagales</taxon>
        <taxon>Hymenobacteraceae</taxon>
        <taxon>Pontibacter</taxon>
    </lineage>
</organism>
<name>A0A364RDV2_9BACT</name>
<dbReference type="AlphaFoldDB" id="A0A364RDV2"/>
<gene>
    <name evidence="1" type="ORF">DP923_11765</name>
</gene>
<sequence length="104" mass="12117">MCFQFHKFLFQSFSYSGSLYTIPDFYTHTGYAGGLSISFMPASLFNFTQNKFALILELILNFVFELSKNVYTSFYLSIKFIKVYFLVSSYLGRTRSLQNLNDCL</sequence>
<evidence type="ECO:0000313" key="2">
    <source>
        <dbReference type="Proteomes" id="UP000251692"/>
    </source>
</evidence>
<accession>A0A364RDV2</accession>
<dbReference type="EMBL" id="QMDV01000003">
    <property type="protein sequence ID" value="RAU82454.1"/>
    <property type="molecule type" value="Genomic_DNA"/>
</dbReference>
<dbReference type="Proteomes" id="UP000251692">
    <property type="component" value="Unassembled WGS sequence"/>
</dbReference>
<protein>
    <submittedName>
        <fullName evidence="1">Uncharacterized protein</fullName>
    </submittedName>
</protein>
<reference evidence="1 2" key="1">
    <citation type="submission" date="2018-06" db="EMBL/GenBank/DDBJ databases">
        <authorList>
            <person name="Liu Z.-W."/>
        </authorList>
    </citation>
    <scope>NUCLEOTIDE SEQUENCE [LARGE SCALE GENOMIC DNA]</scope>
    <source>
        <strain evidence="1 2">2b14</strain>
    </source>
</reference>
<evidence type="ECO:0000313" key="1">
    <source>
        <dbReference type="EMBL" id="RAU82454.1"/>
    </source>
</evidence>
<reference evidence="1 2" key="2">
    <citation type="submission" date="2018-07" db="EMBL/GenBank/DDBJ databases">
        <title>Pontibacter sp. 2b14 genomic sequence and assembly.</title>
        <authorList>
            <person name="Du Z.-J."/>
        </authorList>
    </citation>
    <scope>NUCLEOTIDE SEQUENCE [LARGE SCALE GENOMIC DNA]</scope>
    <source>
        <strain evidence="1 2">2b14</strain>
    </source>
</reference>